<reference evidence="5" key="1">
    <citation type="journal article" date="2017" name="Nat. Microbiol.">
        <title>Global analysis of biosynthetic gene clusters reveals vast potential of secondary metabolite production in Penicillium species.</title>
        <authorList>
            <person name="Nielsen J.C."/>
            <person name="Grijseels S."/>
            <person name="Prigent S."/>
            <person name="Ji B."/>
            <person name="Dainat J."/>
            <person name="Nielsen K.F."/>
            <person name="Frisvad J.C."/>
            <person name="Workman M."/>
            <person name="Nielsen J."/>
        </authorList>
    </citation>
    <scope>NUCLEOTIDE SEQUENCE [LARGE SCALE GENOMIC DNA]</scope>
    <source>
        <strain evidence="5">IBT 31811</strain>
    </source>
</reference>
<evidence type="ECO:0000313" key="5">
    <source>
        <dbReference type="Proteomes" id="UP000191672"/>
    </source>
</evidence>
<dbReference type="Gene3D" id="3.30.70.100">
    <property type="match status" value="1"/>
</dbReference>
<name>A0A1V6Q642_9EURO</name>
<evidence type="ECO:0000313" key="4">
    <source>
        <dbReference type="EMBL" id="OQD84698.1"/>
    </source>
</evidence>
<dbReference type="Pfam" id="PF07110">
    <property type="entry name" value="EthD"/>
    <property type="match status" value="1"/>
</dbReference>
<feature type="region of interest" description="Disordered" evidence="2">
    <location>
        <begin position="75"/>
        <end position="96"/>
    </location>
</feature>
<evidence type="ECO:0000256" key="2">
    <source>
        <dbReference type="SAM" id="MobiDB-lite"/>
    </source>
</evidence>
<organism evidence="4 5">
    <name type="scientific">Penicillium antarcticum</name>
    <dbReference type="NCBI Taxonomy" id="416450"/>
    <lineage>
        <taxon>Eukaryota</taxon>
        <taxon>Fungi</taxon>
        <taxon>Dikarya</taxon>
        <taxon>Ascomycota</taxon>
        <taxon>Pezizomycotina</taxon>
        <taxon>Eurotiomycetes</taxon>
        <taxon>Eurotiomycetidae</taxon>
        <taxon>Eurotiales</taxon>
        <taxon>Aspergillaceae</taxon>
        <taxon>Penicillium</taxon>
    </lineage>
</organism>
<feature type="compositionally biased region" description="Basic and acidic residues" evidence="2">
    <location>
        <begin position="83"/>
        <end position="93"/>
    </location>
</feature>
<accession>A0A1V6Q642</accession>
<evidence type="ECO:0000256" key="1">
    <source>
        <dbReference type="ARBA" id="ARBA00005986"/>
    </source>
</evidence>
<proteinExistence type="inferred from homology"/>
<dbReference type="InterPro" id="IPR009799">
    <property type="entry name" value="EthD_dom"/>
</dbReference>
<feature type="domain" description="EthD" evidence="3">
    <location>
        <begin position="18"/>
        <end position="115"/>
    </location>
</feature>
<comment type="similarity">
    <text evidence="1">Belongs to the tpcK family.</text>
</comment>
<evidence type="ECO:0000259" key="3">
    <source>
        <dbReference type="Pfam" id="PF07110"/>
    </source>
</evidence>
<keyword evidence="5" id="KW-1185">Reference proteome</keyword>
<dbReference type="InterPro" id="IPR011008">
    <property type="entry name" value="Dimeric_a/b-barrel"/>
</dbReference>
<protein>
    <recommendedName>
        <fullName evidence="3">EthD domain-containing protein</fullName>
    </recommendedName>
</protein>
<dbReference type="Proteomes" id="UP000191672">
    <property type="component" value="Unassembled WGS sequence"/>
</dbReference>
<comment type="caution">
    <text evidence="4">The sequence shown here is derived from an EMBL/GenBank/DDBJ whole genome shotgun (WGS) entry which is preliminary data.</text>
</comment>
<sequence length="131" mass="15014">MAGFNHNLRVTVVAYKKAQLSEEESHKHWSEIHAPVVAEFLAKVGVVRYTQVLYPGLRTYDLCFHFGSHYPVQNHTPSSVRRSIQERHERSGDAHPPFPDYDGLVDIVVPDIETSMSLSKRNFCTFLPTYL</sequence>
<dbReference type="GO" id="GO:0016491">
    <property type="term" value="F:oxidoreductase activity"/>
    <property type="evidence" value="ECO:0007669"/>
    <property type="project" value="InterPro"/>
</dbReference>
<dbReference type="EMBL" id="MDYN01000012">
    <property type="protein sequence ID" value="OQD84698.1"/>
    <property type="molecule type" value="Genomic_DNA"/>
</dbReference>
<gene>
    <name evidence="4" type="ORF">PENANT_c012G10397</name>
</gene>
<dbReference type="SUPFAM" id="SSF54909">
    <property type="entry name" value="Dimeric alpha+beta barrel"/>
    <property type="match status" value="1"/>
</dbReference>
<dbReference type="AlphaFoldDB" id="A0A1V6Q642"/>
<dbReference type="STRING" id="416450.A0A1V6Q642"/>